<dbReference type="eggNOG" id="COG0110">
    <property type="taxonomic scope" value="Bacteria"/>
</dbReference>
<protein>
    <submittedName>
        <fullName evidence="2">Non-ribosomal peptide synthetase</fullName>
    </submittedName>
</protein>
<organism evidence="2 3">
    <name type="scientific">Renibacterium salmoninarum (strain ATCC 33209 / DSM 20767 / JCM 11484 / NBRC 15589 / NCIMB 2235)</name>
    <dbReference type="NCBI Taxonomy" id="288705"/>
    <lineage>
        <taxon>Bacteria</taxon>
        <taxon>Bacillati</taxon>
        <taxon>Actinomycetota</taxon>
        <taxon>Actinomycetes</taxon>
        <taxon>Micrococcales</taxon>
        <taxon>Micrococcaceae</taxon>
        <taxon>Renibacterium</taxon>
    </lineage>
</organism>
<feature type="transmembrane region" description="Helical" evidence="1">
    <location>
        <begin position="42"/>
        <end position="67"/>
    </location>
</feature>
<dbReference type="HOGENOM" id="CLU_876824_0_0_11"/>
<dbReference type="KEGG" id="rsa:RSal33209_0771"/>
<gene>
    <name evidence="2" type="ordered locus">RSal33209_0771</name>
</gene>
<evidence type="ECO:0000313" key="3">
    <source>
        <dbReference type="Proteomes" id="UP000002007"/>
    </source>
</evidence>
<dbReference type="AlphaFoldDB" id="A9WQ78"/>
<evidence type="ECO:0000313" key="2">
    <source>
        <dbReference type="EMBL" id="ABY22518.1"/>
    </source>
</evidence>
<proteinExistence type="predicted"/>
<dbReference type="EMBL" id="CP000910">
    <property type="protein sequence ID" value="ABY22518.1"/>
    <property type="molecule type" value="Genomic_DNA"/>
</dbReference>
<dbReference type="Proteomes" id="UP000002007">
    <property type="component" value="Chromosome"/>
</dbReference>
<keyword evidence="1" id="KW-0812">Transmembrane</keyword>
<reference evidence="3" key="1">
    <citation type="journal article" date="2008" name="J. Bacteriol.">
        <title>Genome sequence of the fish pathogen Renibacterium salmoninarum suggests reductive evolution away from an environmental Arthrobacter ancestor.</title>
        <authorList>
            <person name="Wiens G.D."/>
            <person name="Rockey D.D."/>
            <person name="Wu Z."/>
            <person name="Chang J."/>
            <person name="Levy R."/>
            <person name="Crane S."/>
            <person name="Chen D.S."/>
            <person name="Capri G.R."/>
            <person name="Burnett J.R."/>
            <person name="Sudheesh P.S."/>
            <person name="Schipma M.J."/>
            <person name="Burd H."/>
            <person name="Bhattacharyya A."/>
            <person name="Rhodes L.D."/>
            <person name="Kaul R."/>
            <person name="Strom M.S."/>
        </authorList>
    </citation>
    <scope>NUCLEOTIDE SEQUENCE [LARGE SCALE GENOMIC DNA]</scope>
    <source>
        <strain evidence="3">ATCC 33209 / DSM 20767 / JCM 11484 / NBRC 15589 / NCIMB 2235</strain>
    </source>
</reference>
<dbReference type="InterPro" id="IPR011004">
    <property type="entry name" value="Trimer_LpxA-like_sf"/>
</dbReference>
<feature type="transmembrane region" description="Helical" evidence="1">
    <location>
        <begin position="277"/>
        <end position="301"/>
    </location>
</feature>
<keyword evidence="1" id="KW-1133">Transmembrane helix</keyword>
<dbReference type="STRING" id="288705.RSal33209_0771"/>
<accession>A9WQ78</accession>
<dbReference type="SUPFAM" id="SSF51161">
    <property type="entry name" value="Trimeric LpxA-like enzymes"/>
    <property type="match status" value="1"/>
</dbReference>
<keyword evidence="1" id="KW-0472">Membrane</keyword>
<sequence length="317" mass="33758">MLSMIPFLAAAIAGFFGLSLAAAIWRSPAGVGLPAFPALDHIYLQLLLAVPLATLIWFLILMLLILGTVRLLSLGLREGFHPVRSRIGWQVWATERVLDLARDLLFPIYASLFTPIWLRLLGAKIGKNVEASTVLLLPSMTTVGDGAFLADKTMVASYELGGGFVHIAPAKIGKRAFLGNSGMTAAGRSVPKNSLVAVLSATPAKAKAGTSWLGSPPVRLRRVAQSSDASRTFEPPRKLKVARALWEICRFVPTMLTVAITVSVLSLFSWLASHTGYFVAAVLGGVVMMLAGAVAAGSAVVAKWLLVGRIRVGEHPL</sequence>
<keyword evidence="3" id="KW-1185">Reference proteome</keyword>
<name>A9WQ78_RENSM</name>
<evidence type="ECO:0000256" key="1">
    <source>
        <dbReference type="SAM" id="Phobius"/>
    </source>
</evidence>
<feature type="transmembrane region" description="Helical" evidence="1">
    <location>
        <begin position="248"/>
        <end position="271"/>
    </location>
</feature>